<reference evidence="1" key="1">
    <citation type="submission" date="2024-03" db="EMBL/GenBank/DDBJ databases">
        <title>Novel Streptomyces species of biotechnological and ecological value are a feature of Machair soil.</title>
        <authorList>
            <person name="Prole J.R."/>
            <person name="Goodfellow M."/>
            <person name="Allenby N."/>
            <person name="Ward A.C."/>
        </authorList>
    </citation>
    <scope>NUCLEOTIDE SEQUENCE</scope>
    <source>
        <strain evidence="1">MS2.AVA.5</strain>
    </source>
</reference>
<comment type="caution">
    <text evidence="1">The sequence shown here is derived from an EMBL/GenBank/DDBJ whole genome shotgun (WGS) entry which is preliminary data.</text>
</comment>
<keyword evidence="2" id="KW-1185">Reference proteome</keyword>
<organism evidence="1 2">
    <name type="scientific">Streptomyces achmelvichensis</name>
    <dbReference type="NCBI Taxonomy" id="3134111"/>
    <lineage>
        <taxon>Bacteria</taxon>
        <taxon>Bacillati</taxon>
        <taxon>Actinomycetota</taxon>
        <taxon>Actinomycetes</taxon>
        <taxon>Kitasatosporales</taxon>
        <taxon>Streptomycetaceae</taxon>
        <taxon>Streptomyces</taxon>
    </lineage>
</organism>
<name>A0ACC6PLI9_9ACTN</name>
<gene>
    <name evidence="1" type="ORF">WKI67_02625</name>
</gene>
<protein>
    <submittedName>
        <fullName evidence="1">Uncharacterized protein</fullName>
    </submittedName>
</protein>
<proteinExistence type="predicted"/>
<dbReference type="Proteomes" id="UP001377168">
    <property type="component" value="Unassembled WGS sequence"/>
</dbReference>
<evidence type="ECO:0000313" key="1">
    <source>
        <dbReference type="EMBL" id="MEJ8632348.1"/>
    </source>
</evidence>
<sequence length="182" mass="19193">MTSVMGLLEERETVARVRAEELRAEAERVLAELSDAEAVLERRVIARVELAEALAAPAAGAEVGEPRRAAVEPVAQAKTAPVAGSVVPRRHPGMPVEVLAVGYRRIVELMEGDVSGGEGMSAKELTGRLGLEVVPAKIEGVRSKARRLAERDWLDVSPTGRFTPRQPTGTALTGPDGQGGGS</sequence>
<accession>A0ACC6PLI9</accession>
<dbReference type="EMBL" id="JBBKAJ010000013">
    <property type="protein sequence ID" value="MEJ8632348.1"/>
    <property type="molecule type" value="Genomic_DNA"/>
</dbReference>
<evidence type="ECO:0000313" key="2">
    <source>
        <dbReference type="Proteomes" id="UP001377168"/>
    </source>
</evidence>